<name>A0A316DXN5_9FLAO</name>
<reference evidence="1 2" key="1">
    <citation type="submission" date="2018-05" db="EMBL/GenBank/DDBJ databases">
        <title>Genomic Encyclopedia of Archaeal and Bacterial Type Strains, Phase II (KMG-II): from individual species to whole genera.</title>
        <authorList>
            <person name="Goeker M."/>
        </authorList>
    </citation>
    <scope>NUCLEOTIDE SEQUENCE [LARGE SCALE GENOMIC DNA]</scope>
    <source>
        <strain evidence="1 2">DSM 23514</strain>
    </source>
</reference>
<proteinExistence type="predicted"/>
<dbReference type="Proteomes" id="UP000245667">
    <property type="component" value="Unassembled WGS sequence"/>
</dbReference>
<protein>
    <submittedName>
        <fullName evidence="1">Uncharacterized protein</fullName>
    </submittedName>
</protein>
<comment type="caution">
    <text evidence="1">The sequence shown here is derived from an EMBL/GenBank/DDBJ whole genome shotgun (WGS) entry which is preliminary data.</text>
</comment>
<dbReference type="EMBL" id="QGGQ01000006">
    <property type="protein sequence ID" value="PWK22881.1"/>
    <property type="molecule type" value="Genomic_DNA"/>
</dbReference>
<gene>
    <name evidence="1" type="ORF">LX92_02819</name>
</gene>
<accession>A0A316DXN5</accession>
<organism evidence="1 2">
    <name type="scientific">Maribacter polysiphoniae</name>
    <dbReference type="NCBI Taxonomy" id="429344"/>
    <lineage>
        <taxon>Bacteria</taxon>
        <taxon>Pseudomonadati</taxon>
        <taxon>Bacteroidota</taxon>
        <taxon>Flavobacteriia</taxon>
        <taxon>Flavobacteriales</taxon>
        <taxon>Flavobacteriaceae</taxon>
        <taxon>Maribacter</taxon>
    </lineage>
</organism>
<sequence length="45" mass="5383">MSCCMRPIEDRRLDDEPSGMYGKWIGMMIIKRESAAKMRQVHRLR</sequence>
<evidence type="ECO:0000313" key="1">
    <source>
        <dbReference type="EMBL" id="PWK22881.1"/>
    </source>
</evidence>
<dbReference type="AlphaFoldDB" id="A0A316DXN5"/>
<evidence type="ECO:0000313" key="2">
    <source>
        <dbReference type="Proteomes" id="UP000245667"/>
    </source>
</evidence>